<evidence type="ECO:0000313" key="1">
    <source>
        <dbReference type="EMBL" id="KKM46317.1"/>
    </source>
</evidence>
<dbReference type="STRING" id="145458.APU90_02875"/>
<evidence type="ECO:0000313" key="4">
    <source>
        <dbReference type="Proteomes" id="UP000237966"/>
    </source>
</evidence>
<reference evidence="2 4" key="2">
    <citation type="submission" date="2018-02" db="EMBL/GenBank/DDBJ databases">
        <title>Bacteriophage NCPPB3778 and a type I-E CRISPR drive the evolution of the US Biological Select Agent, Rathayibacter toxicus.</title>
        <authorList>
            <person name="Davis E.W.II."/>
            <person name="Tabima J.F."/>
            <person name="Weisberg A.J."/>
            <person name="Lopes L.D."/>
            <person name="Wiseman M.S."/>
            <person name="Wiseman M.S."/>
            <person name="Pupko T."/>
            <person name="Belcher M.S."/>
            <person name="Sechler A.J."/>
            <person name="Tancos M.A."/>
            <person name="Schroeder B.K."/>
            <person name="Murray T.D."/>
            <person name="Luster D.G."/>
            <person name="Schneider W.L."/>
            <person name="Rogers E."/>
            <person name="Andreote F.D."/>
            <person name="Grunwald N.J."/>
            <person name="Putnam M.L."/>
            <person name="Chang J.H."/>
        </authorList>
    </citation>
    <scope>NUCLEOTIDE SEQUENCE [LARGE SCALE GENOMIC DNA]</scope>
    <source>
        <strain evidence="2 4">FH99</strain>
    </source>
</reference>
<evidence type="ECO:0000313" key="3">
    <source>
        <dbReference type="Proteomes" id="UP000052979"/>
    </source>
</evidence>
<dbReference type="KEGG" id="rtx:TI83_03595"/>
<dbReference type="EMBL" id="PSWU01000004">
    <property type="protein sequence ID" value="PPI16452.1"/>
    <property type="molecule type" value="Genomic_DNA"/>
</dbReference>
<dbReference type="AlphaFoldDB" id="A0A0C5BDI0"/>
<dbReference type="Proteomes" id="UP000052979">
    <property type="component" value="Unassembled WGS sequence"/>
</dbReference>
<organism evidence="1 3">
    <name type="scientific">Rathayibacter toxicus</name>
    <dbReference type="NCBI Taxonomy" id="145458"/>
    <lineage>
        <taxon>Bacteria</taxon>
        <taxon>Bacillati</taxon>
        <taxon>Actinomycetota</taxon>
        <taxon>Actinomycetes</taxon>
        <taxon>Micrococcales</taxon>
        <taxon>Microbacteriaceae</taxon>
        <taxon>Rathayibacter</taxon>
    </lineage>
</organism>
<dbReference type="Proteomes" id="UP000237966">
    <property type="component" value="Unassembled WGS sequence"/>
</dbReference>
<evidence type="ECO:0000313" key="2">
    <source>
        <dbReference type="EMBL" id="PPI16452.1"/>
    </source>
</evidence>
<comment type="caution">
    <text evidence="1">The sequence shown here is derived from an EMBL/GenBank/DDBJ whole genome shotgun (WGS) entry which is preliminary data.</text>
</comment>
<dbReference type="PATRIC" id="fig|145458.7.peg.835"/>
<sequence>MTMTAQEGRDKAVDLVAATRERLDASGRWYGQDDPARICSTSGLGAAYGFDLWVPSRDDPLGDAQRVARFWTSLGMQVQITGSRTRPTVHGEGGPALEATFDTGTVTDLYSVSVMTPCPADIVPVQAHDSDAAG</sequence>
<dbReference type="EMBL" id="LBFI01000024">
    <property type="protein sequence ID" value="KKM46317.1"/>
    <property type="molecule type" value="Genomic_DNA"/>
</dbReference>
<reference evidence="1 3" key="1">
    <citation type="submission" date="2015-04" db="EMBL/GenBank/DDBJ databases">
        <title>Draft genome sequence of Rathayibacter toxicus strain FH-142 (AKA 70134 or CS 32), a Western Australian isolate.</title>
        <authorList>
            <consortium name="Consortium for Microbial Forensics and Genomics (microFORGE)"/>
            <person name="Knight B.M."/>
            <person name="Roberts D.P."/>
            <person name="Lin D."/>
            <person name="Hari K."/>
            <person name="Fletcher J."/>
            <person name="Melcher U."/>
            <person name="Blagden T."/>
            <person name="Luster D.G."/>
            <person name="Sechler A.J."/>
            <person name="Schneider W.L."/>
            <person name="Winegar R.A."/>
        </authorList>
    </citation>
    <scope>NUCLEOTIDE SEQUENCE [LARGE SCALE GENOMIC DNA]</scope>
    <source>
        <strain evidence="1 3">FH142</strain>
    </source>
</reference>
<accession>A0A0C5BDI0</accession>
<protein>
    <submittedName>
        <fullName evidence="1">Uncharacterized protein</fullName>
    </submittedName>
</protein>
<dbReference type="GeneID" id="93667646"/>
<proteinExistence type="predicted"/>
<gene>
    <name evidence="2" type="ORF">C5C51_03380</name>
    <name evidence="1" type="ORF">VT73_04615</name>
</gene>
<keyword evidence="3" id="KW-1185">Reference proteome</keyword>
<name>A0A0C5BDI0_9MICO</name>
<dbReference type="KEGG" id="rtc:APU90_02875"/>
<dbReference type="RefSeq" id="WP_027692438.1">
    <property type="nucleotide sequence ID" value="NZ_CP010848.1"/>
</dbReference>